<organism evidence="5 6">
    <name type="scientific">Alkalibacillus silvisoli</name>
    <dbReference type="NCBI Taxonomy" id="392823"/>
    <lineage>
        <taxon>Bacteria</taxon>
        <taxon>Bacillati</taxon>
        <taxon>Bacillota</taxon>
        <taxon>Bacilli</taxon>
        <taxon>Bacillales</taxon>
        <taxon>Bacillaceae</taxon>
        <taxon>Alkalibacillus</taxon>
    </lineage>
</organism>
<dbReference type="PANTHER" id="PTHR30258">
    <property type="entry name" value="TYPE II SECRETION SYSTEM PROTEIN GSPE-RELATED"/>
    <property type="match status" value="1"/>
</dbReference>
<comment type="similarity">
    <text evidence="1">Belongs to the GSP E family.</text>
</comment>
<protein>
    <submittedName>
        <fullName evidence="5">Competence protein ComGA</fullName>
    </submittedName>
</protein>
<name>A0ABN0ZST6_9BACI</name>
<evidence type="ECO:0000313" key="5">
    <source>
        <dbReference type="EMBL" id="GAA0457909.1"/>
    </source>
</evidence>
<feature type="domain" description="Bacterial type II secretion system protein E" evidence="4">
    <location>
        <begin position="5"/>
        <end position="279"/>
    </location>
</feature>
<dbReference type="Gene3D" id="3.30.450.90">
    <property type="match status" value="1"/>
</dbReference>
<dbReference type="InterPro" id="IPR001482">
    <property type="entry name" value="T2SS/T4SS_dom"/>
</dbReference>
<dbReference type="Pfam" id="PF00437">
    <property type="entry name" value="T2SSE"/>
    <property type="match status" value="1"/>
</dbReference>
<evidence type="ECO:0000313" key="6">
    <source>
        <dbReference type="Proteomes" id="UP001500740"/>
    </source>
</evidence>
<dbReference type="SUPFAM" id="SSF52540">
    <property type="entry name" value="P-loop containing nucleoside triphosphate hydrolases"/>
    <property type="match status" value="1"/>
</dbReference>
<keyword evidence="6" id="KW-1185">Reference proteome</keyword>
<dbReference type="EMBL" id="BAAACZ010000009">
    <property type="protein sequence ID" value="GAA0457909.1"/>
    <property type="molecule type" value="Genomic_DNA"/>
</dbReference>
<comment type="caution">
    <text evidence="5">The sequence shown here is derived from an EMBL/GenBank/DDBJ whole genome shotgun (WGS) entry which is preliminary data.</text>
</comment>
<dbReference type="Gene3D" id="3.40.50.300">
    <property type="entry name" value="P-loop containing nucleotide triphosphate hydrolases"/>
    <property type="match status" value="1"/>
</dbReference>
<dbReference type="InterPro" id="IPR047667">
    <property type="entry name" value="ATPase_ComGA"/>
</dbReference>
<proteinExistence type="inferred from homology"/>
<dbReference type="PANTHER" id="PTHR30258:SF2">
    <property type="entry name" value="COMG OPERON PROTEIN 1"/>
    <property type="match status" value="1"/>
</dbReference>
<evidence type="ECO:0000259" key="4">
    <source>
        <dbReference type="Pfam" id="PF00437"/>
    </source>
</evidence>
<evidence type="ECO:0000256" key="3">
    <source>
        <dbReference type="ARBA" id="ARBA00022840"/>
    </source>
</evidence>
<gene>
    <name evidence="5" type="primary">comGA</name>
    <name evidence="5" type="ORF">GCM10008935_11190</name>
</gene>
<sequence>MKPESLSEHIIHDAIKHGATDIHFSPEEVEVPTYFRINGYRWFYKRLILKEYQTLLSYYKFSSGMDIAENRIPQDGTLTFSNQRDSYHLRLSTLPLSLTESLAIRVLPNYQTPNLKDLFLFPNQSETLLKWITNQSGILLFTGPTGSGKSSTMFALMKEAIKRYGYQTISLEDPIERSVDQILQVQVNEKAGFSYDIGLKAALRHDPDIITVGEIRDESTAHFAFRAALTGHLVLTTIHAKNAHGTIERLLEMGLTQTELHQVLLGIASQELVPLTKTIQRKNGQGRAAIAELLEGQDLTRAINGFPPENSHRFITFQHLRRKAYAYGYTINPEKTTINTID</sequence>
<dbReference type="CDD" id="cd01129">
    <property type="entry name" value="PulE-GspE-like"/>
    <property type="match status" value="1"/>
</dbReference>
<reference evidence="5 6" key="1">
    <citation type="journal article" date="2019" name="Int. J. Syst. Evol. Microbiol.">
        <title>The Global Catalogue of Microorganisms (GCM) 10K type strain sequencing project: providing services to taxonomists for standard genome sequencing and annotation.</title>
        <authorList>
            <consortium name="The Broad Institute Genomics Platform"/>
            <consortium name="The Broad Institute Genome Sequencing Center for Infectious Disease"/>
            <person name="Wu L."/>
            <person name="Ma J."/>
        </authorList>
    </citation>
    <scope>NUCLEOTIDE SEQUENCE [LARGE SCALE GENOMIC DNA]</scope>
    <source>
        <strain evidence="5 6">JCM 14193</strain>
    </source>
</reference>
<evidence type="ECO:0000256" key="2">
    <source>
        <dbReference type="ARBA" id="ARBA00022741"/>
    </source>
</evidence>
<dbReference type="RefSeq" id="WP_343782341.1">
    <property type="nucleotide sequence ID" value="NZ_BAAACZ010000009.1"/>
</dbReference>
<evidence type="ECO:0000256" key="1">
    <source>
        <dbReference type="ARBA" id="ARBA00006611"/>
    </source>
</evidence>
<dbReference type="InterPro" id="IPR027417">
    <property type="entry name" value="P-loop_NTPase"/>
</dbReference>
<dbReference type="Proteomes" id="UP001500740">
    <property type="component" value="Unassembled WGS sequence"/>
</dbReference>
<keyword evidence="3" id="KW-0067">ATP-binding</keyword>
<dbReference type="NCBIfam" id="NF041000">
    <property type="entry name" value="ATPase_ComGA"/>
    <property type="match status" value="1"/>
</dbReference>
<accession>A0ABN0ZST6</accession>
<keyword evidence="2" id="KW-0547">Nucleotide-binding</keyword>